<evidence type="ECO:0000256" key="1">
    <source>
        <dbReference type="SAM" id="Phobius"/>
    </source>
</evidence>
<comment type="caution">
    <text evidence="2">The sequence shown here is derived from an EMBL/GenBank/DDBJ whole genome shotgun (WGS) entry which is preliminary data.</text>
</comment>
<protein>
    <submittedName>
        <fullName evidence="2">Uncharacterized protein</fullName>
    </submittedName>
</protein>
<proteinExistence type="predicted"/>
<dbReference type="EMBL" id="JBGMDY010000002">
    <property type="protein sequence ID" value="KAL2343461.1"/>
    <property type="molecule type" value="Genomic_DNA"/>
</dbReference>
<keyword evidence="1" id="KW-0472">Membrane</keyword>
<evidence type="ECO:0000313" key="2">
    <source>
        <dbReference type="EMBL" id="KAL2343461.1"/>
    </source>
</evidence>
<accession>A0ABD1N5V2</accession>
<organism evidence="2 3">
    <name type="scientific">Flemingia macrophylla</name>
    <dbReference type="NCBI Taxonomy" id="520843"/>
    <lineage>
        <taxon>Eukaryota</taxon>
        <taxon>Viridiplantae</taxon>
        <taxon>Streptophyta</taxon>
        <taxon>Embryophyta</taxon>
        <taxon>Tracheophyta</taxon>
        <taxon>Spermatophyta</taxon>
        <taxon>Magnoliopsida</taxon>
        <taxon>eudicotyledons</taxon>
        <taxon>Gunneridae</taxon>
        <taxon>Pentapetalae</taxon>
        <taxon>rosids</taxon>
        <taxon>fabids</taxon>
        <taxon>Fabales</taxon>
        <taxon>Fabaceae</taxon>
        <taxon>Papilionoideae</taxon>
        <taxon>50 kb inversion clade</taxon>
        <taxon>NPAAA clade</taxon>
        <taxon>indigoferoid/millettioid clade</taxon>
        <taxon>Phaseoleae</taxon>
        <taxon>Flemingia</taxon>
    </lineage>
</organism>
<feature type="transmembrane region" description="Helical" evidence="1">
    <location>
        <begin position="76"/>
        <end position="99"/>
    </location>
</feature>
<name>A0ABD1N5V2_9FABA</name>
<keyword evidence="1" id="KW-0812">Transmembrane</keyword>
<reference evidence="2 3" key="1">
    <citation type="submission" date="2024-08" db="EMBL/GenBank/DDBJ databases">
        <title>Insights into the chromosomal genome structure of Flemingia macrophylla.</title>
        <authorList>
            <person name="Ding Y."/>
            <person name="Zhao Y."/>
            <person name="Bi W."/>
            <person name="Wu M."/>
            <person name="Zhao G."/>
            <person name="Gong Y."/>
            <person name="Li W."/>
            <person name="Zhang P."/>
        </authorList>
    </citation>
    <scope>NUCLEOTIDE SEQUENCE [LARGE SCALE GENOMIC DNA]</scope>
    <source>
        <strain evidence="2">DYQJB</strain>
        <tissue evidence="2">Leaf</tissue>
    </source>
</reference>
<dbReference type="Proteomes" id="UP001603857">
    <property type="component" value="Unassembled WGS sequence"/>
</dbReference>
<gene>
    <name evidence="2" type="ORF">Fmac_004746</name>
</gene>
<feature type="transmembrane region" description="Helical" evidence="1">
    <location>
        <begin position="6"/>
        <end position="23"/>
    </location>
</feature>
<dbReference type="AlphaFoldDB" id="A0ABD1N5V2"/>
<keyword evidence="1" id="KW-1133">Transmembrane helix</keyword>
<keyword evidence="3" id="KW-1185">Reference proteome</keyword>
<sequence>MSVECIPFLFLSCVSLYSLYRLTRQVEKVRRINEERRIKEKTSAVEEECSEAIEKNISIRVKVFVPKTTFNKHKHYSVVPLLLGFFLLFLIGAFLFHIIKSGGIRHSLIEFGFGLPCSRL</sequence>
<evidence type="ECO:0000313" key="3">
    <source>
        <dbReference type="Proteomes" id="UP001603857"/>
    </source>
</evidence>